<feature type="compositionally biased region" description="Acidic residues" evidence="3">
    <location>
        <begin position="777"/>
        <end position="792"/>
    </location>
</feature>
<feature type="compositionally biased region" description="Basic and acidic residues" evidence="3">
    <location>
        <begin position="431"/>
        <end position="443"/>
    </location>
</feature>
<dbReference type="InterPro" id="IPR001849">
    <property type="entry name" value="PH_domain"/>
</dbReference>
<dbReference type="SUPFAM" id="SSF50729">
    <property type="entry name" value="PH domain-like"/>
    <property type="match status" value="1"/>
</dbReference>
<evidence type="ECO:0000259" key="4">
    <source>
        <dbReference type="PROSITE" id="PS50003"/>
    </source>
</evidence>
<dbReference type="PANTHER" id="PTHR36100:SF1">
    <property type="entry name" value="BUD SITE SELECTION PROTEIN 4"/>
    <property type="match status" value="1"/>
</dbReference>
<feature type="compositionally biased region" description="Polar residues" evidence="3">
    <location>
        <begin position="129"/>
        <end position="142"/>
    </location>
</feature>
<feature type="compositionally biased region" description="Low complexity" evidence="3">
    <location>
        <begin position="1339"/>
        <end position="1367"/>
    </location>
</feature>
<keyword evidence="6" id="KW-1185">Reference proteome</keyword>
<feature type="compositionally biased region" description="Polar residues" evidence="3">
    <location>
        <begin position="83"/>
        <end position="102"/>
    </location>
</feature>
<feature type="compositionally biased region" description="Low complexity" evidence="3">
    <location>
        <begin position="1025"/>
        <end position="1034"/>
    </location>
</feature>
<protein>
    <submittedName>
        <fullName evidence="5">DUF1709-domain-containing protein</fullName>
    </submittedName>
</protein>
<feature type="compositionally biased region" description="Basic and acidic residues" evidence="3">
    <location>
        <begin position="304"/>
        <end position="318"/>
    </location>
</feature>
<feature type="compositionally biased region" description="Polar residues" evidence="3">
    <location>
        <begin position="1384"/>
        <end position="1414"/>
    </location>
</feature>
<feature type="compositionally biased region" description="Acidic residues" evidence="3">
    <location>
        <begin position="277"/>
        <end position="290"/>
    </location>
</feature>
<organism evidence="5 6">
    <name type="scientific">Ascodesmis nigricans</name>
    <dbReference type="NCBI Taxonomy" id="341454"/>
    <lineage>
        <taxon>Eukaryota</taxon>
        <taxon>Fungi</taxon>
        <taxon>Dikarya</taxon>
        <taxon>Ascomycota</taxon>
        <taxon>Pezizomycotina</taxon>
        <taxon>Pezizomycetes</taxon>
        <taxon>Pezizales</taxon>
        <taxon>Ascodesmidaceae</taxon>
        <taxon>Ascodesmis</taxon>
    </lineage>
</organism>
<feature type="compositionally biased region" description="Pro residues" evidence="3">
    <location>
        <begin position="197"/>
        <end position="211"/>
    </location>
</feature>
<feature type="compositionally biased region" description="Low complexity" evidence="3">
    <location>
        <begin position="1062"/>
        <end position="1071"/>
    </location>
</feature>
<dbReference type="InterPro" id="IPR052007">
    <property type="entry name" value="Bud4"/>
</dbReference>
<feature type="compositionally biased region" description="Low complexity" evidence="3">
    <location>
        <begin position="628"/>
        <end position="641"/>
    </location>
</feature>
<keyword evidence="2" id="KW-0131">Cell cycle</keyword>
<dbReference type="FunFam" id="2.30.29.30:FF:000311">
    <property type="entry name" value="GTP binding protein (Bud4)"/>
    <property type="match status" value="1"/>
</dbReference>
<feature type="region of interest" description="Disordered" evidence="3">
    <location>
        <begin position="1061"/>
        <end position="1087"/>
    </location>
</feature>
<feature type="compositionally biased region" description="Basic and acidic residues" evidence="3">
    <location>
        <begin position="357"/>
        <end position="371"/>
    </location>
</feature>
<dbReference type="PROSITE" id="PS50003">
    <property type="entry name" value="PH_DOMAIN"/>
    <property type="match status" value="1"/>
</dbReference>
<feature type="compositionally biased region" description="Basic and acidic residues" evidence="3">
    <location>
        <begin position="378"/>
        <end position="419"/>
    </location>
</feature>
<dbReference type="GO" id="GO:0051301">
    <property type="term" value="P:cell division"/>
    <property type="evidence" value="ECO:0007669"/>
    <property type="project" value="UniProtKB-KW"/>
</dbReference>
<feature type="compositionally biased region" description="Acidic residues" evidence="3">
    <location>
        <begin position="684"/>
        <end position="703"/>
    </location>
</feature>
<evidence type="ECO:0000256" key="2">
    <source>
        <dbReference type="ARBA" id="ARBA00023306"/>
    </source>
</evidence>
<dbReference type="CDD" id="cd13278">
    <property type="entry name" value="PH_Bud4"/>
    <property type="match status" value="1"/>
</dbReference>
<dbReference type="STRING" id="341454.A0A4S2MLH3"/>
<feature type="compositionally biased region" description="Polar residues" evidence="3">
    <location>
        <begin position="925"/>
        <end position="935"/>
    </location>
</feature>
<feature type="compositionally biased region" description="Polar residues" evidence="3">
    <location>
        <begin position="574"/>
        <end position="585"/>
    </location>
</feature>
<dbReference type="PANTHER" id="PTHR36100">
    <property type="entry name" value="BUD SITE SELECTION PROTEIN 4"/>
    <property type="match status" value="1"/>
</dbReference>
<feature type="compositionally biased region" description="Basic and acidic residues" evidence="3">
    <location>
        <begin position="481"/>
        <end position="504"/>
    </location>
</feature>
<keyword evidence="1" id="KW-0132">Cell division</keyword>
<dbReference type="InterPro" id="IPR011993">
    <property type="entry name" value="PH-like_dom_sf"/>
</dbReference>
<gene>
    <name evidence="5" type="ORF">EX30DRAFT_172357</name>
</gene>
<sequence length="1447" mass="160323">MSAHSTSPSTVTPLRIHKHQIDPELAQYSDSEPSTVSDNSTNSSLTGRRPYYEYPAMEERKGSPAPAKQPPQTEREEAPTTPPFSASGPQQKSASPRTFWQSRDSKDGQQDNLNVHRRSSIERLKKASRVQNNSKLFQQQDSGQRRPLSHYGPASTTPAAAPRPNSRAGNTDRSRLPVSSSSPKQESGRGSPAPVSRTPPPPKVHTPPPRTSSPIKSSLLSSYKTNAYNDETIITTPRNPARRPKSVTFDKEGPDVQEFELITPEPSIDGSPGDRYDSEEDESSDEEYDLDCAPVMEPDGWRMTPEREIPPHITDDPYRSTPSPNGSRPLPPLPGMPNRSDSASPGGSRPLPTVPLDLRHTGRMSLEERMDLMSLHQPDSKDRRHSEDLTAQPHSHEELREETPEADRVSARDSEHDHESDDEESDDTEVEAPKPAETRRESDSSAIVAPPEYQMSRNNIRRQLEERRDSDEGTPTPPVEDFARQRPQFRTERLSDVPPLKRDETSDEDDMYAITDYALPKRPSSRFATRFPDPEIEPSEASTYNDADDEYSHYSDTTTEVTEQSLMSDREHSSTPIQKPQTRLSLTDAPVLNPSSPASSLSGVLENDGSRISLRVESRESTPKPADTRSSIGSSTTQGSGVNRRESGRSDASRRESGRSFTSQDDAYLDDEDTGSVIRHPIDYSDESSEFDSEYDEDDSDTETETRRSPSPVPEATATIRAPGSMLKTRASATPADIQAMAAARRQVSGDVSHLPPPAPRIPTGYRSEGEAGSSESDSEDTEGPAAEDEHSDGEAVKRRISGRRMVPTLPVLGEFEFDLKLDDLNEEFDKVIEKQKRGYLMRQNTKVIHASSQDMDDEAPSELNRPGHARGKSWSVEPWRAAGRRRSHRDLNSSSSRKRNSNVGTGPVPPLPGQESVSRRLPSVSESDGRSSLASADAETGERGRLFVKVVGVKDLGLPFPQGEPAQFCLTLDNGLHCVTTSWLELAKNAPIGQEFELVVLDDLEFQLTLQVKMDPPPPPTPAKPASKAPAPVKIKEKKSAFSKLLTSPKKKRLQAELEAQRLQQQQEQEQAARRNQSPPKPATPWELYHSLVGRDGSFARSYISLKDFESHAYGRPFTTDVPCFNEWAVDAASVKSKKGVQHLQPARKAPYKIGKLELQLFFVPRPKNATENDLPKSMSAAIRELKEADAILNRTHEGILSQQGGDCPFWRRRYFKLDGSRLTAYHEVSRQPRATINLSKASKLIDDRKTLIDPTVSGPGKTRRKSGFSEEEEGYMMVDFGFRIRFGNGEVIDFYADSAVEKAGWMKILNETVGRVPDSRGWCQLVLQREQKRKAEQNAARMRAAQQQHPRPSMGISSSSGRPSMQGGAAAGNRLSMAAAPPTSSRQPPMTPRTNPNQRPMSYAGPSTNQGPRQPPNAHVMGNNRMSTVGPYPGPQARRPPVNFR</sequence>
<dbReference type="OrthoDB" id="2123378at2759"/>
<evidence type="ECO:0000256" key="1">
    <source>
        <dbReference type="ARBA" id="ARBA00022618"/>
    </source>
</evidence>
<dbReference type="Gene3D" id="2.30.29.30">
    <property type="entry name" value="Pleckstrin-homology domain (PH domain)/Phosphotyrosine-binding domain (PTB)"/>
    <property type="match status" value="1"/>
</dbReference>
<dbReference type="InParanoid" id="A0A4S2MLH3"/>
<feature type="compositionally biased region" description="Polar residues" evidence="3">
    <location>
        <begin position="1"/>
        <end position="12"/>
    </location>
</feature>
<feature type="compositionally biased region" description="Low complexity" evidence="3">
    <location>
        <begin position="152"/>
        <end position="169"/>
    </location>
</feature>
<dbReference type="SMART" id="SM00233">
    <property type="entry name" value="PH"/>
    <property type="match status" value="1"/>
</dbReference>
<feature type="compositionally biased region" description="Basic and acidic residues" evidence="3">
    <location>
        <begin position="462"/>
        <end position="471"/>
    </location>
</feature>
<feature type="region of interest" description="Disordered" evidence="3">
    <location>
        <begin position="851"/>
        <end position="940"/>
    </location>
</feature>
<evidence type="ECO:0000256" key="3">
    <source>
        <dbReference type="SAM" id="MobiDB-lite"/>
    </source>
</evidence>
<name>A0A4S2MLH3_9PEZI</name>
<feature type="compositionally biased region" description="Low complexity" evidence="3">
    <location>
        <begin position="212"/>
        <end position="222"/>
    </location>
</feature>
<reference evidence="5 6" key="1">
    <citation type="submission" date="2019-04" db="EMBL/GenBank/DDBJ databases">
        <title>Comparative genomics and transcriptomics to analyze fruiting body development in filamentous ascomycetes.</title>
        <authorList>
            <consortium name="DOE Joint Genome Institute"/>
            <person name="Lutkenhaus R."/>
            <person name="Traeger S."/>
            <person name="Breuer J."/>
            <person name="Kuo A."/>
            <person name="Lipzen A."/>
            <person name="Pangilinan J."/>
            <person name="Dilworth D."/>
            <person name="Sandor L."/>
            <person name="Poggeler S."/>
            <person name="Barry K."/>
            <person name="Grigoriev I.V."/>
            <person name="Nowrousian M."/>
        </authorList>
    </citation>
    <scope>NUCLEOTIDE SEQUENCE [LARGE SCALE GENOMIC DNA]</scope>
    <source>
        <strain evidence="5 6">CBS 389.68</strain>
    </source>
</reference>
<feature type="region of interest" description="Disordered" evidence="3">
    <location>
        <begin position="1"/>
        <end position="808"/>
    </location>
</feature>
<dbReference type="EMBL" id="ML220147">
    <property type="protein sequence ID" value="TGZ77891.1"/>
    <property type="molecule type" value="Genomic_DNA"/>
</dbReference>
<dbReference type="GO" id="GO:0005525">
    <property type="term" value="F:GTP binding"/>
    <property type="evidence" value="ECO:0007669"/>
    <property type="project" value="TreeGrafter"/>
</dbReference>
<evidence type="ECO:0000313" key="5">
    <source>
        <dbReference type="EMBL" id="TGZ77891.1"/>
    </source>
</evidence>
<feature type="region of interest" description="Disordered" evidence="3">
    <location>
        <begin position="1015"/>
        <end position="1034"/>
    </location>
</feature>
<feature type="region of interest" description="Disordered" evidence="3">
    <location>
        <begin position="1336"/>
        <end position="1447"/>
    </location>
</feature>
<feature type="compositionally biased region" description="Acidic residues" evidence="3">
    <location>
        <begin position="420"/>
        <end position="430"/>
    </location>
</feature>
<proteinExistence type="predicted"/>
<feature type="compositionally biased region" description="Polar residues" evidence="3">
    <location>
        <begin position="554"/>
        <end position="567"/>
    </location>
</feature>
<accession>A0A4S2MLH3</accession>
<dbReference type="Proteomes" id="UP000298138">
    <property type="component" value="Unassembled WGS sequence"/>
</dbReference>
<feature type="compositionally biased region" description="Basic and acidic residues" evidence="3">
    <location>
        <begin position="643"/>
        <end position="658"/>
    </location>
</feature>
<dbReference type="Pfam" id="PF00169">
    <property type="entry name" value="PH"/>
    <property type="match status" value="1"/>
</dbReference>
<feature type="compositionally biased region" description="Polar residues" evidence="3">
    <location>
        <begin position="223"/>
        <end position="238"/>
    </location>
</feature>
<feature type="compositionally biased region" description="Polar residues" evidence="3">
    <location>
        <begin position="593"/>
        <end position="602"/>
    </location>
</feature>
<feature type="domain" description="PH" evidence="4">
    <location>
        <begin position="1195"/>
        <end position="1316"/>
    </location>
</feature>
<evidence type="ECO:0000313" key="6">
    <source>
        <dbReference type="Proteomes" id="UP000298138"/>
    </source>
</evidence>
<feature type="compositionally biased region" description="Polar residues" evidence="3">
    <location>
        <begin position="28"/>
        <end position="46"/>
    </location>
</feature>